<dbReference type="OMA" id="VISALDX"/>
<evidence type="ECO:0000256" key="2">
    <source>
        <dbReference type="SAM" id="MobiDB-lite"/>
    </source>
</evidence>
<dbReference type="InterPro" id="IPR008406">
    <property type="entry name" value="DRM/ARP"/>
</dbReference>
<dbReference type="PANTHER" id="PTHR33565:SF20">
    <property type="entry name" value="DORMANCY-ASSOCIATED PROTEIN HOMOLOG 4"/>
    <property type="match status" value="1"/>
</dbReference>
<dbReference type="AlphaFoldDB" id="A0A164X8Y6"/>
<evidence type="ECO:0000313" key="3">
    <source>
        <dbReference type="EMBL" id="KZM92854.1"/>
    </source>
</evidence>
<name>A0A164X8Y6_DAUCS</name>
<dbReference type="Gramene" id="KZM92854">
    <property type="protein sequence ID" value="KZM92854"/>
    <property type="gene ID" value="DCAR_016099"/>
</dbReference>
<reference evidence="3" key="1">
    <citation type="journal article" date="2016" name="Nat. Genet.">
        <title>A high-quality carrot genome assembly provides new insights into carotenoid accumulation and asterid genome evolution.</title>
        <authorList>
            <person name="Iorizzo M."/>
            <person name="Ellison S."/>
            <person name="Senalik D."/>
            <person name="Zeng P."/>
            <person name="Satapoomin P."/>
            <person name="Huang J."/>
            <person name="Bowman M."/>
            <person name="Iovene M."/>
            <person name="Sanseverino W."/>
            <person name="Cavagnaro P."/>
            <person name="Yildiz M."/>
            <person name="Macko-Podgorni A."/>
            <person name="Moranska E."/>
            <person name="Grzebelus E."/>
            <person name="Grzebelus D."/>
            <person name="Ashrafi H."/>
            <person name="Zheng Z."/>
            <person name="Cheng S."/>
            <person name="Spooner D."/>
            <person name="Van Deynze A."/>
            <person name="Simon P."/>
        </authorList>
    </citation>
    <scope>NUCLEOTIDE SEQUENCE [LARGE SCALE GENOMIC DNA]</scope>
    <source>
        <tissue evidence="3">Leaf</tissue>
    </source>
</reference>
<evidence type="ECO:0000256" key="1">
    <source>
        <dbReference type="ARBA" id="ARBA00010502"/>
    </source>
</evidence>
<feature type="compositionally biased region" description="Polar residues" evidence="2">
    <location>
        <begin position="24"/>
        <end position="33"/>
    </location>
</feature>
<accession>A0A164X8Y6</accession>
<proteinExistence type="inferred from homology"/>
<feature type="region of interest" description="Disordered" evidence="2">
    <location>
        <begin position="60"/>
        <end position="114"/>
    </location>
</feature>
<dbReference type="Pfam" id="PF05564">
    <property type="entry name" value="Auxin_repressed"/>
    <property type="match status" value="1"/>
</dbReference>
<feature type="compositionally biased region" description="Low complexity" evidence="2">
    <location>
        <begin position="64"/>
        <end position="89"/>
    </location>
</feature>
<comment type="similarity">
    <text evidence="1">Belongs to the DRM1/ARP family.</text>
</comment>
<sequence length="142" mass="15615">MGFLHKLWDETLAGPAPDAGLSKLRNSSHSRGLSASHVLDDDVPVTRSITILRSNSDIRHVNLSPDSGSVPSSPTTPATPGSPFSPTSPRGEIKKLTRRKSTPETLQRSRPRSPTGYDWYMPHISFLIEYVNVIVNPVQIIF</sequence>
<dbReference type="STRING" id="79200.A0A164X8Y6"/>
<organism evidence="3">
    <name type="scientific">Daucus carota subsp. sativus</name>
    <name type="common">Carrot</name>
    <dbReference type="NCBI Taxonomy" id="79200"/>
    <lineage>
        <taxon>Eukaryota</taxon>
        <taxon>Viridiplantae</taxon>
        <taxon>Streptophyta</taxon>
        <taxon>Embryophyta</taxon>
        <taxon>Tracheophyta</taxon>
        <taxon>Spermatophyta</taxon>
        <taxon>Magnoliopsida</taxon>
        <taxon>eudicotyledons</taxon>
        <taxon>Gunneridae</taxon>
        <taxon>Pentapetalae</taxon>
        <taxon>asterids</taxon>
        <taxon>campanulids</taxon>
        <taxon>Apiales</taxon>
        <taxon>Apiaceae</taxon>
        <taxon>Apioideae</taxon>
        <taxon>Scandiceae</taxon>
        <taxon>Daucinae</taxon>
        <taxon>Daucus</taxon>
        <taxon>Daucus sect. Daucus</taxon>
    </lineage>
</organism>
<dbReference type="EMBL" id="LNRQ01000005">
    <property type="protein sequence ID" value="KZM92854.1"/>
    <property type="molecule type" value="Genomic_DNA"/>
</dbReference>
<gene>
    <name evidence="3" type="ORF">DCAR_016099</name>
</gene>
<feature type="region of interest" description="Disordered" evidence="2">
    <location>
        <begin position="12"/>
        <end position="39"/>
    </location>
</feature>
<protein>
    <submittedName>
        <fullName evidence="3">Uncharacterized protein</fullName>
    </submittedName>
</protein>
<comment type="caution">
    <text evidence="3">The sequence shown here is derived from an EMBL/GenBank/DDBJ whole genome shotgun (WGS) entry which is preliminary data.</text>
</comment>
<dbReference type="PANTHER" id="PTHR33565">
    <property type="entry name" value="DORMANCY-ASSOCIATED PROTEIN 1"/>
    <property type="match status" value="1"/>
</dbReference>